<dbReference type="OrthoDB" id="405906at2759"/>
<protein>
    <recommendedName>
        <fullName evidence="2">DUF7703 domain-containing protein</fullName>
    </recommendedName>
</protein>
<feature type="transmembrane region" description="Helical" evidence="1">
    <location>
        <begin position="137"/>
        <end position="156"/>
    </location>
</feature>
<name>A0A7C8MNE2_9PLEO</name>
<accession>A0A7C8MNE2</accession>
<gene>
    <name evidence="3" type="ORF">BDV95DRAFT_625430</name>
</gene>
<keyword evidence="1" id="KW-1133">Transmembrane helix</keyword>
<dbReference type="PANTHER" id="PTHR37013">
    <property type="entry name" value="INTEGRAL MEMBRANE PROTEIN (AFU_ORTHOLOGUE AFUA_1G05950)-RELATED"/>
    <property type="match status" value="1"/>
</dbReference>
<reference evidence="3 4" key="1">
    <citation type="submission" date="2020-01" db="EMBL/GenBank/DDBJ databases">
        <authorList>
            <consortium name="DOE Joint Genome Institute"/>
            <person name="Haridas S."/>
            <person name="Albert R."/>
            <person name="Binder M."/>
            <person name="Bloem J."/>
            <person name="Labutti K."/>
            <person name="Salamov A."/>
            <person name="Andreopoulos B."/>
            <person name="Baker S.E."/>
            <person name="Barry K."/>
            <person name="Bills G."/>
            <person name="Bluhm B.H."/>
            <person name="Cannon C."/>
            <person name="Castanera R."/>
            <person name="Culley D.E."/>
            <person name="Daum C."/>
            <person name="Ezra D."/>
            <person name="Gonzalez J.B."/>
            <person name="Henrissat B."/>
            <person name="Kuo A."/>
            <person name="Liang C."/>
            <person name="Lipzen A."/>
            <person name="Lutzoni F."/>
            <person name="Magnuson J."/>
            <person name="Mondo S."/>
            <person name="Nolan M."/>
            <person name="Ohm R."/>
            <person name="Pangilinan J."/>
            <person name="Park H.-J.H."/>
            <person name="Ramirez L."/>
            <person name="Alfaro M."/>
            <person name="Sun H."/>
            <person name="Tritt A."/>
            <person name="Yoshinaga Y."/>
            <person name="Zwiers L.-H.L."/>
            <person name="Turgeon B.G."/>
            <person name="Goodwin S.B."/>
            <person name="Spatafora J.W."/>
            <person name="Crous P.W."/>
            <person name="Grigoriev I.V."/>
        </authorList>
    </citation>
    <scope>NUCLEOTIDE SEQUENCE [LARGE SCALE GENOMIC DNA]</scope>
    <source>
        <strain evidence="3 4">CBS 611.86</strain>
    </source>
</reference>
<feature type="transmembrane region" description="Helical" evidence="1">
    <location>
        <begin position="12"/>
        <end position="31"/>
    </location>
</feature>
<feature type="transmembrane region" description="Helical" evidence="1">
    <location>
        <begin position="176"/>
        <end position="200"/>
    </location>
</feature>
<feature type="domain" description="DUF7703" evidence="2">
    <location>
        <begin position="6"/>
        <end position="234"/>
    </location>
</feature>
<evidence type="ECO:0000259" key="2">
    <source>
        <dbReference type="Pfam" id="PF24802"/>
    </source>
</evidence>
<dbReference type="PANTHER" id="PTHR37013:SF4">
    <property type="entry name" value="INTEGRAL MEMBRANE PROTEIN"/>
    <property type="match status" value="1"/>
</dbReference>
<keyword evidence="1" id="KW-0472">Membrane</keyword>
<evidence type="ECO:0000256" key="1">
    <source>
        <dbReference type="SAM" id="Phobius"/>
    </source>
</evidence>
<dbReference type="EMBL" id="JAADJZ010000002">
    <property type="protein sequence ID" value="KAF2877602.1"/>
    <property type="molecule type" value="Genomic_DNA"/>
</dbReference>
<evidence type="ECO:0000313" key="4">
    <source>
        <dbReference type="Proteomes" id="UP000481861"/>
    </source>
</evidence>
<organism evidence="3 4">
    <name type="scientific">Massariosphaeria phaeospora</name>
    <dbReference type="NCBI Taxonomy" id="100035"/>
    <lineage>
        <taxon>Eukaryota</taxon>
        <taxon>Fungi</taxon>
        <taxon>Dikarya</taxon>
        <taxon>Ascomycota</taxon>
        <taxon>Pezizomycotina</taxon>
        <taxon>Dothideomycetes</taxon>
        <taxon>Pleosporomycetidae</taxon>
        <taxon>Pleosporales</taxon>
        <taxon>Pleosporales incertae sedis</taxon>
        <taxon>Massariosphaeria</taxon>
    </lineage>
</organism>
<feature type="transmembrane region" description="Helical" evidence="1">
    <location>
        <begin position="43"/>
        <end position="63"/>
    </location>
</feature>
<keyword evidence="1" id="KW-0812">Transmembrane</keyword>
<evidence type="ECO:0000313" key="3">
    <source>
        <dbReference type="EMBL" id="KAF2877602.1"/>
    </source>
</evidence>
<sequence>MGAGSSLSYRTALIVIVFLALAVYNAVEIVCRIFTRFQVYHGVYFYSMLAASIGIIIHAFGYFLRNYDVSHSAPLEITMACGGGVLMITGQSIKDRWLLVMILPDCVVVQGGATTLFAGSNSTNPEPFLKIYAAWEIFQVTWFFVQECLISGLYVYRAVTLIRTSGVFRGDDAKRVFNHLILVNLLVIALDVTVLALQYAGLYTIQTSWKTLAYSIKLKFEFDILNRLVDLTKAGFNNRPSGSRFMSEMM</sequence>
<dbReference type="AlphaFoldDB" id="A0A7C8MNE2"/>
<comment type="caution">
    <text evidence="3">The sequence shown here is derived from an EMBL/GenBank/DDBJ whole genome shotgun (WGS) entry which is preliminary data.</text>
</comment>
<proteinExistence type="predicted"/>
<dbReference type="Pfam" id="PF24802">
    <property type="entry name" value="DUF7703"/>
    <property type="match status" value="1"/>
</dbReference>
<dbReference type="Proteomes" id="UP000481861">
    <property type="component" value="Unassembled WGS sequence"/>
</dbReference>
<dbReference type="InterPro" id="IPR056120">
    <property type="entry name" value="DUF7703"/>
</dbReference>
<keyword evidence="4" id="KW-1185">Reference proteome</keyword>